<protein>
    <submittedName>
        <fullName evidence="3">IS3 family transposase</fullName>
    </submittedName>
</protein>
<evidence type="ECO:0000259" key="2">
    <source>
        <dbReference type="PROSITE" id="PS50994"/>
    </source>
</evidence>
<dbReference type="PANTHER" id="PTHR46889">
    <property type="entry name" value="TRANSPOSASE INSF FOR INSERTION SEQUENCE IS3B-RELATED"/>
    <property type="match status" value="1"/>
</dbReference>
<evidence type="ECO:0000313" key="3">
    <source>
        <dbReference type="EMBL" id="MDZ7284010.1"/>
    </source>
</evidence>
<evidence type="ECO:0000256" key="1">
    <source>
        <dbReference type="SAM" id="MobiDB-lite"/>
    </source>
</evidence>
<dbReference type="InterPro" id="IPR001584">
    <property type="entry name" value="Integrase_cat-core"/>
</dbReference>
<dbReference type="PROSITE" id="PS50994">
    <property type="entry name" value="INTEGRASE"/>
    <property type="match status" value="1"/>
</dbReference>
<dbReference type="InterPro" id="IPR002514">
    <property type="entry name" value="Transposase_8"/>
</dbReference>
<dbReference type="Proteomes" id="UP001292182">
    <property type="component" value="Unassembled WGS sequence"/>
</dbReference>
<accession>A0ABU5LVQ1</accession>
<dbReference type="Pfam" id="PF13333">
    <property type="entry name" value="rve_2"/>
    <property type="match status" value="1"/>
</dbReference>
<dbReference type="InterPro" id="IPR050900">
    <property type="entry name" value="Transposase_IS3/IS150/IS904"/>
</dbReference>
<proteinExistence type="predicted"/>
<dbReference type="Pfam" id="PF00665">
    <property type="entry name" value="rve"/>
    <property type="match status" value="1"/>
</dbReference>
<dbReference type="InterPro" id="IPR009057">
    <property type="entry name" value="Homeodomain-like_sf"/>
</dbReference>
<dbReference type="Gene3D" id="3.30.420.10">
    <property type="entry name" value="Ribonuclease H-like superfamily/Ribonuclease H"/>
    <property type="match status" value="1"/>
</dbReference>
<sequence>MIASATKRRFTEEFKREAVALWETSGRLQIEVGAELGITQTMLRRWQRKQQESGAPPTSPAAKPPVSTMTSPADQASEIVRLRRELDRARMERDILKKAGRHLCGDAAVKFAFIEQHASTWPVNVMCRMLGVSRSGYYDWRGRPPSTRTTANLALLGNVRRLQARHQGRYGSPRMHAALRAEGHRCSRGRVERLMRRHRIRALAGRRFRPCTTDSRHYLPIAPNLLAQCFVATAPNRIWLADITYIATGEGWLYLAAVLDLATRKIVGWAMRDHMRTELPLAAMMMAAQRQRPAPGLMCHSDRGSQYAAGAYVDHLAAMGAVPSMSRTGNCYDNAPMESFFHTLKVELVHQCRWTTQAEARQALFGYIEGYYNRHRMHSALGYLTPEQAEQRMTE</sequence>
<dbReference type="Gene3D" id="1.10.10.60">
    <property type="entry name" value="Homeodomain-like"/>
    <property type="match status" value="1"/>
</dbReference>
<keyword evidence="4" id="KW-1185">Reference proteome</keyword>
<feature type="region of interest" description="Disordered" evidence="1">
    <location>
        <begin position="46"/>
        <end position="75"/>
    </location>
</feature>
<dbReference type="InterPro" id="IPR012337">
    <property type="entry name" value="RNaseH-like_sf"/>
</dbReference>
<feature type="domain" description="Integrase catalytic" evidence="2">
    <location>
        <begin position="231"/>
        <end position="394"/>
    </location>
</feature>
<dbReference type="RefSeq" id="WP_322540385.1">
    <property type="nucleotide sequence ID" value="NZ_JAOBTW010000028.1"/>
</dbReference>
<reference evidence="4" key="1">
    <citation type="submission" date="2023-07" db="EMBL/GenBank/DDBJ databases">
        <title>Whole genome sequence analysis of rice epiphytic Sphingomonas sanguinis OsEp_Plm_15B2.</title>
        <authorList>
            <person name="Sahu K.P."/>
            <person name="Asharani P."/>
            <person name="Reddy B."/>
            <person name="Kumar A."/>
        </authorList>
    </citation>
    <scope>NUCLEOTIDE SEQUENCE [LARGE SCALE GENOMIC DNA]</scope>
    <source>
        <strain evidence="4">OsEp_Plm_15B2</strain>
    </source>
</reference>
<organism evidence="3 4">
    <name type="scientific">Sphingomonas sanguinis</name>
    <dbReference type="NCBI Taxonomy" id="33051"/>
    <lineage>
        <taxon>Bacteria</taxon>
        <taxon>Pseudomonadati</taxon>
        <taxon>Pseudomonadota</taxon>
        <taxon>Alphaproteobacteria</taxon>
        <taxon>Sphingomonadales</taxon>
        <taxon>Sphingomonadaceae</taxon>
        <taxon>Sphingomonas</taxon>
    </lineage>
</organism>
<dbReference type="SUPFAM" id="SSF46689">
    <property type="entry name" value="Homeodomain-like"/>
    <property type="match status" value="1"/>
</dbReference>
<dbReference type="InterPro" id="IPR025948">
    <property type="entry name" value="HTH-like_dom"/>
</dbReference>
<dbReference type="EMBL" id="JAOBTW010000028">
    <property type="protein sequence ID" value="MDZ7284010.1"/>
    <property type="molecule type" value="Genomic_DNA"/>
</dbReference>
<dbReference type="Pfam" id="PF13276">
    <property type="entry name" value="HTH_21"/>
    <property type="match status" value="1"/>
</dbReference>
<gene>
    <name evidence="3" type="ORF">N4G62_18440</name>
</gene>
<dbReference type="NCBIfam" id="NF033516">
    <property type="entry name" value="transpos_IS3"/>
    <property type="match status" value="1"/>
</dbReference>
<dbReference type="InterPro" id="IPR048020">
    <property type="entry name" value="Transpos_IS3"/>
</dbReference>
<dbReference type="PANTHER" id="PTHR46889:SF4">
    <property type="entry name" value="TRANSPOSASE INSO FOR INSERTION SEQUENCE ELEMENT IS911B-RELATED"/>
    <property type="match status" value="1"/>
</dbReference>
<name>A0ABU5LVQ1_9SPHN</name>
<comment type="caution">
    <text evidence="3">The sequence shown here is derived from an EMBL/GenBank/DDBJ whole genome shotgun (WGS) entry which is preliminary data.</text>
</comment>
<dbReference type="Pfam" id="PF01527">
    <property type="entry name" value="HTH_Tnp_1"/>
    <property type="match status" value="1"/>
</dbReference>
<dbReference type="InterPro" id="IPR036397">
    <property type="entry name" value="RNaseH_sf"/>
</dbReference>
<evidence type="ECO:0000313" key="4">
    <source>
        <dbReference type="Proteomes" id="UP001292182"/>
    </source>
</evidence>
<dbReference type="SUPFAM" id="SSF53098">
    <property type="entry name" value="Ribonuclease H-like"/>
    <property type="match status" value="1"/>
</dbReference>